<accession>A0ABY1RGE7</accession>
<dbReference type="Gene3D" id="1.10.260.40">
    <property type="entry name" value="lambda repressor-like DNA-binding domains"/>
    <property type="match status" value="1"/>
</dbReference>
<name>A0ABY1RGE7_9MICO</name>
<organism evidence="4 5">
    <name type="scientific">Plantibacter elymi</name>
    <name type="common">nom. nud.</name>
    <dbReference type="NCBI Taxonomy" id="199708"/>
    <lineage>
        <taxon>Bacteria</taxon>
        <taxon>Bacillati</taxon>
        <taxon>Actinomycetota</taxon>
        <taxon>Actinomycetes</taxon>
        <taxon>Micrococcales</taxon>
        <taxon>Microbacteriaceae</taxon>
        <taxon>Plantibacter</taxon>
    </lineage>
</organism>
<evidence type="ECO:0000256" key="2">
    <source>
        <dbReference type="SAM" id="Phobius"/>
    </source>
</evidence>
<feature type="transmembrane region" description="Helical" evidence="2">
    <location>
        <begin position="95"/>
        <end position="116"/>
    </location>
</feature>
<keyword evidence="2" id="KW-0472">Membrane</keyword>
<proteinExistence type="predicted"/>
<dbReference type="Pfam" id="PF01381">
    <property type="entry name" value="HTH_3"/>
    <property type="match status" value="1"/>
</dbReference>
<dbReference type="InterPro" id="IPR010982">
    <property type="entry name" value="Lambda_DNA-bd_dom_sf"/>
</dbReference>
<evidence type="ECO:0000259" key="3">
    <source>
        <dbReference type="PROSITE" id="PS50943"/>
    </source>
</evidence>
<evidence type="ECO:0000313" key="5">
    <source>
        <dbReference type="Proteomes" id="UP000194464"/>
    </source>
</evidence>
<feature type="transmembrane region" description="Helical" evidence="2">
    <location>
        <begin position="122"/>
        <end position="147"/>
    </location>
</feature>
<gene>
    <name evidence="4" type="ORF">SAMN06295909_3091</name>
</gene>
<keyword evidence="2" id="KW-1133">Transmembrane helix</keyword>
<keyword evidence="5" id="KW-1185">Reference proteome</keyword>
<dbReference type="Proteomes" id="UP000194464">
    <property type="component" value="Unassembled WGS sequence"/>
</dbReference>
<dbReference type="SMART" id="SM00530">
    <property type="entry name" value="HTH_XRE"/>
    <property type="match status" value="1"/>
</dbReference>
<dbReference type="PANTHER" id="PTHR46558:SF11">
    <property type="entry name" value="HTH-TYPE TRANSCRIPTIONAL REGULATOR XRE"/>
    <property type="match status" value="1"/>
</dbReference>
<dbReference type="PROSITE" id="PS50943">
    <property type="entry name" value="HTH_CROC1"/>
    <property type="match status" value="1"/>
</dbReference>
<sequence>MNETRIGELRRAKGWTQERLATESGVTARTIQRLEAGNDASLETIALIADALGVTVGELFVRVQAKSFEESVDGLDIRKRDEQERRDNTARGYVLAFRGIGILVTFGTVALMLSGALSAFGWLGWLIIPAYWGAGGAFFNGLVRAVVDPQLDAKYPLSVRSQVDWYSPAS</sequence>
<dbReference type="SUPFAM" id="SSF47413">
    <property type="entry name" value="lambda repressor-like DNA-binding domains"/>
    <property type="match status" value="1"/>
</dbReference>
<dbReference type="InterPro" id="IPR001387">
    <property type="entry name" value="Cro/C1-type_HTH"/>
</dbReference>
<dbReference type="EMBL" id="FXWJ01000005">
    <property type="protein sequence ID" value="SMQ73104.1"/>
    <property type="molecule type" value="Genomic_DNA"/>
</dbReference>
<dbReference type="RefSeq" id="WP_086474747.1">
    <property type="nucleotide sequence ID" value="NZ_FXWJ01000005.1"/>
</dbReference>
<dbReference type="PANTHER" id="PTHR46558">
    <property type="entry name" value="TRACRIPTIONAL REGULATORY PROTEIN-RELATED-RELATED"/>
    <property type="match status" value="1"/>
</dbReference>
<feature type="domain" description="HTH cro/C1-type" evidence="3">
    <location>
        <begin position="6"/>
        <end position="59"/>
    </location>
</feature>
<comment type="caution">
    <text evidence="4">The sequence shown here is derived from an EMBL/GenBank/DDBJ whole genome shotgun (WGS) entry which is preliminary data.</text>
</comment>
<keyword evidence="2" id="KW-0812">Transmembrane</keyword>
<keyword evidence="1" id="KW-0238">DNA-binding</keyword>
<evidence type="ECO:0000313" key="4">
    <source>
        <dbReference type="EMBL" id="SMQ73104.1"/>
    </source>
</evidence>
<evidence type="ECO:0000256" key="1">
    <source>
        <dbReference type="ARBA" id="ARBA00023125"/>
    </source>
</evidence>
<reference evidence="4 5" key="1">
    <citation type="submission" date="2017-04" db="EMBL/GenBank/DDBJ databases">
        <authorList>
            <person name="Varghese N."/>
            <person name="Submissions S."/>
        </authorList>
    </citation>
    <scope>NUCLEOTIDE SEQUENCE [LARGE SCALE GENOMIC DNA]</scope>
    <source>
        <strain evidence="4 5">VKM Ac-1784</strain>
    </source>
</reference>
<dbReference type="CDD" id="cd00093">
    <property type="entry name" value="HTH_XRE"/>
    <property type="match status" value="1"/>
</dbReference>
<protein>
    <submittedName>
        <fullName evidence="4">Transcriptional regulator, contains XRE-family HTH domain</fullName>
    </submittedName>
</protein>